<evidence type="ECO:0000313" key="12">
    <source>
        <dbReference type="Proteomes" id="UP000242381"/>
    </source>
</evidence>
<evidence type="ECO:0000256" key="9">
    <source>
        <dbReference type="ARBA" id="ARBA00023180"/>
    </source>
</evidence>
<comment type="similarity">
    <text evidence="3 10">Belongs to the PIGX family.</text>
</comment>
<evidence type="ECO:0000256" key="3">
    <source>
        <dbReference type="ARBA" id="ARBA00010345"/>
    </source>
</evidence>
<evidence type="ECO:0000256" key="6">
    <source>
        <dbReference type="ARBA" id="ARBA00022824"/>
    </source>
</evidence>
<dbReference type="SMART" id="SM00780">
    <property type="entry name" value="PIG-X"/>
    <property type="match status" value="1"/>
</dbReference>
<dbReference type="PANTHER" id="PTHR28650:SF1">
    <property type="entry name" value="PHOSPHATIDYLINOSITOL-GLYCAN BIOSYNTHESIS CLASS X PROTEIN"/>
    <property type="match status" value="1"/>
</dbReference>
<dbReference type="OMA" id="WGTTDLE"/>
<dbReference type="AlphaFoldDB" id="A0A1X0S483"/>
<protein>
    <recommendedName>
        <fullName evidence="10">Protein PBN1</fullName>
    </recommendedName>
</protein>
<evidence type="ECO:0000256" key="8">
    <source>
        <dbReference type="ARBA" id="ARBA00023136"/>
    </source>
</evidence>
<accession>A0A1X0S483</accession>
<comment type="pathway">
    <text evidence="2 10">Glycolipid biosynthesis; glycosylphosphatidylinositol-anchor biosynthesis.</text>
</comment>
<dbReference type="GO" id="GO:0005789">
    <property type="term" value="C:endoplasmic reticulum membrane"/>
    <property type="evidence" value="ECO:0007669"/>
    <property type="project" value="UniProtKB-SubCell"/>
</dbReference>
<dbReference type="InterPro" id="IPR013233">
    <property type="entry name" value="PIG-X/PBN1"/>
</dbReference>
<reference evidence="11 12" key="1">
    <citation type="journal article" date="2016" name="Proc. Natl. Acad. Sci. U.S.A.">
        <title>Lipid metabolic changes in an early divergent fungus govern the establishment of a mutualistic symbiosis with endobacteria.</title>
        <authorList>
            <person name="Lastovetsky O.A."/>
            <person name="Gaspar M.L."/>
            <person name="Mondo S.J."/>
            <person name="LaButti K.M."/>
            <person name="Sandor L."/>
            <person name="Grigoriev I.V."/>
            <person name="Henry S.A."/>
            <person name="Pawlowska T.E."/>
        </authorList>
    </citation>
    <scope>NUCLEOTIDE SEQUENCE [LARGE SCALE GENOMIC DNA]</scope>
    <source>
        <strain evidence="11 12">ATCC 11559</strain>
    </source>
</reference>
<keyword evidence="7 10" id="KW-1133">Transmembrane helix</keyword>
<dbReference type="EMBL" id="KV921316">
    <property type="protein sequence ID" value="ORE19113.1"/>
    <property type="molecule type" value="Genomic_DNA"/>
</dbReference>
<comment type="subcellular location">
    <subcellularLocation>
        <location evidence="1 10">Endoplasmic reticulum membrane</location>
        <topology evidence="1 10">Single-pass membrane protein</topology>
    </subcellularLocation>
</comment>
<gene>
    <name evidence="11" type="ORF">BCV71DRAFT_104855</name>
</gene>
<evidence type="ECO:0000256" key="1">
    <source>
        <dbReference type="ARBA" id="ARBA00004389"/>
    </source>
</evidence>
<dbReference type="VEuPathDB" id="FungiDB:BCV72DRAFT_234901"/>
<evidence type="ECO:0000256" key="2">
    <source>
        <dbReference type="ARBA" id="ARBA00004687"/>
    </source>
</evidence>
<keyword evidence="6 10" id="KW-0256">Endoplasmic reticulum</keyword>
<evidence type="ECO:0000256" key="10">
    <source>
        <dbReference type="RuleBase" id="RU366056"/>
    </source>
</evidence>
<proteinExistence type="inferred from homology"/>
<sequence length="217" mass="24773">MAIHSHLSFASSLHPKIDTRIELDDIHEDCFLDIVYELPASVFVDPYQLRDMESRIGKAEVFGEHDLELPLEKVKEPRGSIVLLRQTNLTSPIHIQLPIHTRYQKPASHQQYQTVTIKVPYAGWTCGASSLPPIDHELLIPYNRHHLNSRFIPISNIDPNEQLELSVPVGSTQDRQLVTLGTFCIVILCSAWIVRSILVSVKRRKRTEAKGKRRKSD</sequence>
<evidence type="ECO:0000256" key="5">
    <source>
        <dbReference type="ARBA" id="ARBA00022692"/>
    </source>
</evidence>
<keyword evidence="9" id="KW-0325">Glycoprotein</keyword>
<name>A0A1X0S483_RHIZD</name>
<evidence type="ECO:0000256" key="4">
    <source>
        <dbReference type="ARBA" id="ARBA00022502"/>
    </source>
</evidence>
<feature type="transmembrane region" description="Helical" evidence="10">
    <location>
        <begin position="177"/>
        <end position="198"/>
    </location>
</feature>
<comment type="function">
    <text evidence="10">Required for proper folding and/or the stability of a subset of proteins in the endoplasmic reticulum. Component of glycosylphosphatidylinositol-mannosyltransferase 1 which transfers the first of the 4 mannoses in the GPI-anchor precursors during GPI-anchor biosynthesis. Probably acts by stabilizing the mannosyltransferase GPI14.</text>
</comment>
<dbReference type="Pfam" id="PF08320">
    <property type="entry name" value="PIG-X"/>
    <property type="match status" value="1"/>
</dbReference>
<organism evidence="11 12">
    <name type="scientific">Rhizopus microsporus</name>
    <dbReference type="NCBI Taxonomy" id="58291"/>
    <lineage>
        <taxon>Eukaryota</taxon>
        <taxon>Fungi</taxon>
        <taxon>Fungi incertae sedis</taxon>
        <taxon>Mucoromycota</taxon>
        <taxon>Mucoromycotina</taxon>
        <taxon>Mucoromycetes</taxon>
        <taxon>Mucorales</taxon>
        <taxon>Mucorineae</taxon>
        <taxon>Rhizopodaceae</taxon>
        <taxon>Rhizopus</taxon>
    </lineage>
</organism>
<dbReference type="PANTHER" id="PTHR28650">
    <property type="entry name" value="PHOSPHATIDYLINOSITOL-GLYCAN BIOSYNTHESIS CLASS X PROTEIN"/>
    <property type="match status" value="1"/>
</dbReference>
<dbReference type="InterPro" id="IPR040039">
    <property type="entry name" value="PIGX"/>
</dbReference>
<keyword evidence="4 10" id="KW-0337">GPI-anchor biosynthesis</keyword>
<evidence type="ECO:0000313" key="11">
    <source>
        <dbReference type="EMBL" id="ORE19113.1"/>
    </source>
</evidence>
<dbReference type="UniPathway" id="UPA00196"/>
<dbReference type="Proteomes" id="UP000242381">
    <property type="component" value="Unassembled WGS sequence"/>
</dbReference>
<keyword evidence="5 10" id="KW-0812">Transmembrane</keyword>
<evidence type="ECO:0000256" key="7">
    <source>
        <dbReference type="ARBA" id="ARBA00022989"/>
    </source>
</evidence>
<dbReference type="GO" id="GO:0006506">
    <property type="term" value="P:GPI anchor biosynthetic process"/>
    <property type="evidence" value="ECO:0007669"/>
    <property type="project" value="UniProtKB-UniPathway"/>
</dbReference>
<keyword evidence="8 10" id="KW-0472">Membrane</keyword>